<gene>
    <name evidence="1" type="ORF">LOK49_LG10G00115</name>
</gene>
<protein>
    <submittedName>
        <fullName evidence="1">F-box only protein 6</fullName>
    </submittedName>
</protein>
<proteinExistence type="predicted"/>
<keyword evidence="2" id="KW-1185">Reference proteome</keyword>
<evidence type="ECO:0000313" key="1">
    <source>
        <dbReference type="EMBL" id="KAI7998199.1"/>
    </source>
</evidence>
<reference evidence="1 2" key="1">
    <citation type="journal article" date="2022" name="Plant J.">
        <title>Chromosome-level genome of Camellia lanceoleosa provides a valuable resource for understanding genome evolution and self-incompatibility.</title>
        <authorList>
            <person name="Gong W."/>
            <person name="Xiao S."/>
            <person name="Wang L."/>
            <person name="Liao Z."/>
            <person name="Chang Y."/>
            <person name="Mo W."/>
            <person name="Hu G."/>
            <person name="Li W."/>
            <person name="Zhao G."/>
            <person name="Zhu H."/>
            <person name="Hu X."/>
            <person name="Ji K."/>
            <person name="Xiang X."/>
            <person name="Song Q."/>
            <person name="Yuan D."/>
            <person name="Jin S."/>
            <person name="Zhang L."/>
        </authorList>
    </citation>
    <scope>NUCLEOTIDE SEQUENCE [LARGE SCALE GENOMIC DNA]</scope>
    <source>
        <strain evidence="1">SQ_2022a</strain>
    </source>
</reference>
<organism evidence="1 2">
    <name type="scientific">Camellia lanceoleosa</name>
    <dbReference type="NCBI Taxonomy" id="1840588"/>
    <lineage>
        <taxon>Eukaryota</taxon>
        <taxon>Viridiplantae</taxon>
        <taxon>Streptophyta</taxon>
        <taxon>Embryophyta</taxon>
        <taxon>Tracheophyta</taxon>
        <taxon>Spermatophyta</taxon>
        <taxon>Magnoliopsida</taxon>
        <taxon>eudicotyledons</taxon>
        <taxon>Gunneridae</taxon>
        <taxon>Pentapetalae</taxon>
        <taxon>asterids</taxon>
        <taxon>Ericales</taxon>
        <taxon>Theaceae</taxon>
        <taxon>Camellia</taxon>
    </lineage>
</organism>
<evidence type="ECO:0000313" key="2">
    <source>
        <dbReference type="Proteomes" id="UP001060215"/>
    </source>
</evidence>
<comment type="caution">
    <text evidence="1">The sequence shown here is derived from an EMBL/GenBank/DDBJ whole genome shotgun (WGS) entry which is preliminary data.</text>
</comment>
<dbReference type="Proteomes" id="UP001060215">
    <property type="component" value="Chromosome 10"/>
</dbReference>
<accession>A0ACC0GB94</accession>
<dbReference type="EMBL" id="CM045767">
    <property type="protein sequence ID" value="KAI7998199.1"/>
    <property type="molecule type" value="Genomic_DNA"/>
</dbReference>
<sequence length="234" mass="26529">MARVSQVAWFPRGHAKLLTAPTNLMLAKNNRFAKALPSLHNHQSPSPDSIFLFFLKLKRTASQKKNPLTRIGCRFRQGVWFLVGLLCCCVMLAALPALCYAALLLLCLLLCLVHSLFCLLCSACCTACSVQDFIFNLRQIRRCCFFNLDDNSAEDGCYSFTIRPEKPRTFKMLEPSKPPHAKKSRKERNLGRLADATGSTEIMEHQIWKEFPEDLYGCNCKTSHCHFLPLPLCL</sequence>
<name>A0ACC0GB94_9ERIC</name>